<dbReference type="OrthoDB" id="755325at2759"/>
<dbReference type="PANTHER" id="PTHR33699:SF2">
    <property type="entry name" value="PATHOGENIC TYPE III EFFECTOR AVIRULENCE FACTOR AVR AVRRPT-CLEAVAGE: CLEAVAGE SITE PROTEIN-RELATED"/>
    <property type="match status" value="1"/>
</dbReference>
<gene>
    <name evidence="1" type="ORF">ZOSMA_58G00930</name>
</gene>
<accession>A0A0K9NXJ3</accession>
<name>A0A0K9NXJ3_ZOSMR</name>
<evidence type="ECO:0000313" key="1">
    <source>
        <dbReference type="EMBL" id="KMZ60635.1"/>
    </source>
</evidence>
<dbReference type="AlphaFoldDB" id="A0A0K9NXJ3"/>
<dbReference type="EMBL" id="LFYR01001606">
    <property type="protein sequence ID" value="KMZ60635.1"/>
    <property type="molecule type" value="Genomic_DNA"/>
</dbReference>
<keyword evidence="2" id="KW-1185">Reference proteome</keyword>
<comment type="caution">
    <text evidence="1">The sequence shown here is derived from an EMBL/GenBank/DDBJ whole genome shotgun (WGS) entry which is preliminary data.</text>
</comment>
<evidence type="ECO:0000313" key="2">
    <source>
        <dbReference type="Proteomes" id="UP000036987"/>
    </source>
</evidence>
<proteinExistence type="predicted"/>
<dbReference type="OMA" id="WEYYDEI"/>
<reference evidence="2" key="1">
    <citation type="journal article" date="2016" name="Nature">
        <title>The genome of the seagrass Zostera marina reveals angiosperm adaptation to the sea.</title>
        <authorList>
            <person name="Olsen J.L."/>
            <person name="Rouze P."/>
            <person name="Verhelst B."/>
            <person name="Lin Y.-C."/>
            <person name="Bayer T."/>
            <person name="Collen J."/>
            <person name="Dattolo E."/>
            <person name="De Paoli E."/>
            <person name="Dittami S."/>
            <person name="Maumus F."/>
            <person name="Michel G."/>
            <person name="Kersting A."/>
            <person name="Lauritano C."/>
            <person name="Lohaus R."/>
            <person name="Toepel M."/>
            <person name="Tonon T."/>
            <person name="Vanneste K."/>
            <person name="Amirebrahimi M."/>
            <person name="Brakel J."/>
            <person name="Bostroem C."/>
            <person name="Chovatia M."/>
            <person name="Grimwood J."/>
            <person name="Jenkins J.W."/>
            <person name="Jueterbock A."/>
            <person name="Mraz A."/>
            <person name="Stam W.T."/>
            <person name="Tice H."/>
            <person name="Bornberg-Bauer E."/>
            <person name="Green P.J."/>
            <person name="Pearson G.A."/>
            <person name="Procaccini G."/>
            <person name="Duarte C.M."/>
            <person name="Schmutz J."/>
            <person name="Reusch T.B.H."/>
            <person name="Van de Peer Y."/>
        </authorList>
    </citation>
    <scope>NUCLEOTIDE SEQUENCE [LARGE SCALE GENOMIC DNA]</scope>
    <source>
        <strain evidence="2">cv. Finnish</strain>
    </source>
</reference>
<dbReference type="Proteomes" id="UP000036987">
    <property type="component" value="Unassembled WGS sequence"/>
</dbReference>
<sequence>MEEVMKRKEMPSFGNWEYYDEIPVHGYYYKKDVDLFKVPVPRSPVMYHYHNKSTMEAEEKKQKYQYEQRRQIRRACDSIHHHKKQRTFIAPKAVDEDLYKIPPEFLHPKIKKGMVASGFWKRCLKLNCIFHDGT</sequence>
<protein>
    <submittedName>
        <fullName evidence="1">Uncharacterized protein</fullName>
    </submittedName>
</protein>
<organism evidence="1 2">
    <name type="scientific">Zostera marina</name>
    <name type="common">Eelgrass</name>
    <dbReference type="NCBI Taxonomy" id="29655"/>
    <lineage>
        <taxon>Eukaryota</taxon>
        <taxon>Viridiplantae</taxon>
        <taxon>Streptophyta</taxon>
        <taxon>Embryophyta</taxon>
        <taxon>Tracheophyta</taxon>
        <taxon>Spermatophyta</taxon>
        <taxon>Magnoliopsida</taxon>
        <taxon>Liliopsida</taxon>
        <taxon>Zosteraceae</taxon>
        <taxon>Zostera</taxon>
    </lineage>
</organism>
<dbReference type="PANTHER" id="PTHR33699">
    <property type="entry name" value="EXPRESSED PROTEIN"/>
    <property type="match status" value="1"/>
</dbReference>